<evidence type="ECO:0000256" key="1">
    <source>
        <dbReference type="SAM" id="SignalP"/>
    </source>
</evidence>
<gene>
    <name evidence="2" type="ORF">HYALB_00001214</name>
</gene>
<accession>A0A9N9LGY6</accession>
<evidence type="ECO:0000313" key="3">
    <source>
        <dbReference type="Proteomes" id="UP000701801"/>
    </source>
</evidence>
<dbReference type="AlphaFoldDB" id="A0A9N9LGY6"/>
<proteinExistence type="predicted"/>
<keyword evidence="3" id="KW-1185">Reference proteome</keyword>
<comment type="caution">
    <text evidence="2">The sequence shown here is derived from an EMBL/GenBank/DDBJ whole genome shotgun (WGS) entry which is preliminary data.</text>
</comment>
<name>A0A9N9LGY6_9HELO</name>
<organism evidence="2 3">
    <name type="scientific">Hymenoscyphus albidus</name>
    <dbReference type="NCBI Taxonomy" id="595503"/>
    <lineage>
        <taxon>Eukaryota</taxon>
        <taxon>Fungi</taxon>
        <taxon>Dikarya</taxon>
        <taxon>Ascomycota</taxon>
        <taxon>Pezizomycotina</taxon>
        <taxon>Leotiomycetes</taxon>
        <taxon>Helotiales</taxon>
        <taxon>Helotiaceae</taxon>
        <taxon>Hymenoscyphus</taxon>
    </lineage>
</organism>
<dbReference type="EMBL" id="CAJVRM010000045">
    <property type="protein sequence ID" value="CAG8972522.1"/>
    <property type="molecule type" value="Genomic_DNA"/>
</dbReference>
<protein>
    <submittedName>
        <fullName evidence="2">Uncharacterized protein</fullName>
    </submittedName>
</protein>
<evidence type="ECO:0000313" key="2">
    <source>
        <dbReference type="EMBL" id="CAG8972522.1"/>
    </source>
</evidence>
<feature type="chain" id="PRO_5040220052" evidence="1">
    <location>
        <begin position="18"/>
        <end position="110"/>
    </location>
</feature>
<reference evidence="2" key="1">
    <citation type="submission" date="2021-07" db="EMBL/GenBank/DDBJ databases">
        <authorList>
            <person name="Durling M."/>
        </authorList>
    </citation>
    <scope>NUCLEOTIDE SEQUENCE</scope>
</reference>
<sequence length="110" mass="11963">MRFSITTILLLAVGISALPQELFTEASADRLEKRVRTKFIYIISQQSLNIKGAATQVGRPRAAISAEEVIRAVTALLVGVDANVNEAYSIVEIHGGAWSSQEMCNRFLGV</sequence>
<keyword evidence="1" id="KW-0732">Signal</keyword>
<dbReference type="Proteomes" id="UP000701801">
    <property type="component" value="Unassembled WGS sequence"/>
</dbReference>
<feature type="signal peptide" evidence="1">
    <location>
        <begin position="1"/>
        <end position="17"/>
    </location>
</feature>